<comment type="caution">
    <text evidence="1">The sequence shown here is derived from an EMBL/GenBank/DDBJ whole genome shotgun (WGS) entry which is preliminary data.</text>
</comment>
<accession>A0A6I4TX82</accession>
<evidence type="ECO:0000313" key="1">
    <source>
        <dbReference type="EMBL" id="MXP00513.1"/>
    </source>
</evidence>
<gene>
    <name evidence="1" type="ORF">GRI97_16100</name>
</gene>
<reference evidence="1 2" key="1">
    <citation type="submission" date="2019-12" db="EMBL/GenBank/DDBJ databases">
        <title>Genomic-based taxomic classification of the family Erythrobacteraceae.</title>
        <authorList>
            <person name="Xu L."/>
        </authorList>
    </citation>
    <scope>NUCLEOTIDE SEQUENCE [LARGE SCALE GENOMIC DNA]</scope>
    <source>
        <strain evidence="1 2">S36</strain>
    </source>
</reference>
<dbReference type="OrthoDB" id="7271438at2"/>
<keyword evidence="2" id="KW-1185">Reference proteome</keyword>
<sequence length="80" mass="8688">MSKTIERSYPTRRDADLAIEHLVQQFGIERTDIFVASAGRDASAGPETEEGRAGAPITVSVDVQSDKQARLIENGLDELS</sequence>
<dbReference type="RefSeq" id="WP_161392254.1">
    <property type="nucleotide sequence ID" value="NZ_JBHSCP010000003.1"/>
</dbReference>
<organism evidence="1 2">
    <name type="scientific">Croceibacterium xixiisoli</name>
    <dbReference type="NCBI Taxonomy" id="1476466"/>
    <lineage>
        <taxon>Bacteria</taxon>
        <taxon>Pseudomonadati</taxon>
        <taxon>Pseudomonadota</taxon>
        <taxon>Alphaproteobacteria</taxon>
        <taxon>Sphingomonadales</taxon>
        <taxon>Erythrobacteraceae</taxon>
        <taxon>Croceibacterium</taxon>
    </lineage>
</organism>
<dbReference type="EMBL" id="WTYJ01000004">
    <property type="protein sequence ID" value="MXP00513.1"/>
    <property type="molecule type" value="Genomic_DNA"/>
</dbReference>
<proteinExistence type="predicted"/>
<dbReference type="AlphaFoldDB" id="A0A6I4TX82"/>
<dbReference type="Proteomes" id="UP000469430">
    <property type="component" value="Unassembled WGS sequence"/>
</dbReference>
<name>A0A6I4TX82_9SPHN</name>
<evidence type="ECO:0000313" key="2">
    <source>
        <dbReference type="Proteomes" id="UP000469430"/>
    </source>
</evidence>
<protein>
    <submittedName>
        <fullName evidence="1">Uncharacterized protein</fullName>
    </submittedName>
</protein>